<keyword evidence="2 10" id="KW-0963">Cytoplasm</keyword>
<dbReference type="AlphaFoldDB" id="A0A8J4EJ80"/>
<comment type="function">
    <text evidence="10">DNA repair enzyme involved in the repair of deaminated bases. Selectively cleaves double-stranded DNA at the second phosphodiester bond 3' to a deoxyinosine leaving behind the intact lesion on the nicked DNA.</text>
</comment>
<evidence type="ECO:0000256" key="1">
    <source>
        <dbReference type="ARBA" id="ARBA00004496"/>
    </source>
</evidence>
<proteinExistence type="inferred from homology"/>
<dbReference type="GO" id="GO:0003727">
    <property type="term" value="F:single-stranded RNA binding"/>
    <property type="evidence" value="ECO:0007669"/>
    <property type="project" value="TreeGrafter"/>
</dbReference>
<evidence type="ECO:0000256" key="9">
    <source>
        <dbReference type="ARBA" id="ARBA00023204"/>
    </source>
</evidence>
<keyword evidence="9 10" id="KW-0234">DNA repair</keyword>
<feature type="compositionally biased region" description="Low complexity" evidence="11">
    <location>
        <begin position="1"/>
        <end position="15"/>
    </location>
</feature>
<keyword evidence="7 10" id="KW-0378">Hydrolase</keyword>
<dbReference type="EC" id="3.1.21.7" evidence="10"/>
<dbReference type="PANTHER" id="PTHR28511:SF1">
    <property type="entry name" value="ENDONUCLEASE V"/>
    <property type="match status" value="1"/>
</dbReference>
<keyword evidence="5 10" id="KW-0255">Endonuclease</keyword>
<comment type="cofactor">
    <cofactor evidence="10">
        <name>Mg(2+)</name>
        <dbReference type="ChEBI" id="CHEBI:18420"/>
    </cofactor>
</comment>
<dbReference type="EMBL" id="BOPO01000008">
    <property type="protein sequence ID" value="GIL25750.1"/>
    <property type="molecule type" value="Genomic_DNA"/>
</dbReference>
<keyword evidence="4 10" id="KW-0479">Metal-binding</keyword>
<evidence type="ECO:0000256" key="11">
    <source>
        <dbReference type="SAM" id="MobiDB-lite"/>
    </source>
</evidence>
<name>A0A8J4EJ80_9ACTN</name>
<evidence type="ECO:0000313" key="13">
    <source>
        <dbReference type="Proteomes" id="UP000614996"/>
    </source>
</evidence>
<feature type="binding site" evidence="10">
    <location>
        <position position="70"/>
    </location>
    <ligand>
        <name>Mg(2+)</name>
        <dbReference type="ChEBI" id="CHEBI:18420"/>
    </ligand>
</feature>
<sequence length="251" mass="26240">MSRPGPAGHASAGPAVRRAGADPYRGRVHVPELAWPTTAAQARAEQDRLRPLVRTTGSLPAPLRTVAGLDVAYGGDDRLAAAVVVLDADTLAPVDQATAVGVAAFDYVPGLFAFRELPALLAALAALSTVPDVLVCDGHGLAHPRRFGLACHLGVLLDRPTIGIAKTPLSGRYEPPDPRRGAGSALLADGEVVGRALRTRDGVKPVYVSVGHRLDLDAACALALRLTPRYRLPETTRRADRLCRDALAAAG</sequence>
<feature type="site" description="Interaction with target DNA" evidence="10">
    <location>
        <position position="107"/>
    </location>
</feature>
<dbReference type="CDD" id="cd06559">
    <property type="entry name" value="Endonuclease_V"/>
    <property type="match status" value="1"/>
</dbReference>
<keyword evidence="8 10" id="KW-0460">Magnesium</keyword>
<dbReference type="GO" id="GO:0005737">
    <property type="term" value="C:cytoplasm"/>
    <property type="evidence" value="ECO:0007669"/>
    <property type="project" value="UniProtKB-SubCell"/>
</dbReference>
<keyword evidence="13" id="KW-1185">Reference proteome</keyword>
<dbReference type="HAMAP" id="MF_00801">
    <property type="entry name" value="Endonuclease_5"/>
    <property type="match status" value="1"/>
</dbReference>
<dbReference type="FunFam" id="3.30.2170.10:FF:000007">
    <property type="entry name" value="Endonuclease V"/>
    <property type="match status" value="1"/>
</dbReference>
<comment type="subcellular location">
    <subcellularLocation>
        <location evidence="1 10">Cytoplasm</location>
    </subcellularLocation>
</comment>
<dbReference type="PANTHER" id="PTHR28511">
    <property type="entry name" value="ENDONUCLEASE V"/>
    <property type="match status" value="1"/>
</dbReference>
<evidence type="ECO:0000313" key="12">
    <source>
        <dbReference type="EMBL" id="GIL25750.1"/>
    </source>
</evidence>
<feature type="region of interest" description="Disordered" evidence="11">
    <location>
        <begin position="1"/>
        <end position="20"/>
    </location>
</feature>
<comment type="caution">
    <text evidence="12">The sequence shown here is derived from an EMBL/GenBank/DDBJ whole genome shotgun (WGS) entry which is preliminary data.</text>
</comment>
<evidence type="ECO:0000256" key="4">
    <source>
        <dbReference type="ARBA" id="ARBA00022723"/>
    </source>
</evidence>
<dbReference type="Gene3D" id="3.30.2170.10">
    <property type="entry name" value="archaeoglobus fulgidus dsm 4304 superfamily"/>
    <property type="match status" value="1"/>
</dbReference>
<evidence type="ECO:0000256" key="5">
    <source>
        <dbReference type="ARBA" id="ARBA00022759"/>
    </source>
</evidence>
<evidence type="ECO:0000256" key="8">
    <source>
        <dbReference type="ARBA" id="ARBA00022842"/>
    </source>
</evidence>
<keyword evidence="6 10" id="KW-0227">DNA damage</keyword>
<keyword evidence="3 10" id="KW-0540">Nuclease</keyword>
<feature type="binding site" evidence="10">
    <location>
        <position position="137"/>
    </location>
    <ligand>
        <name>Mg(2+)</name>
        <dbReference type="ChEBI" id="CHEBI:18420"/>
    </ligand>
</feature>
<dbReference type="GO" id="GO:0006281">
    <property type="term" value="P:DNA repair"/>
    <property type="evidence" value="ECO:0007669"/>
    <property type="project" value="UniProtKB-UniRule"/>
</dbReference>
<evidence type="ECO:0000256" key="7">
    <source>
        <dbReference type="ARBA" id="ARBA00022801"/>
    </source>
</evidence>
<dbReference type="GO" id="GO:0016891">
    <property type="term" value="F:RNA endonuclease activity producing 5'-phosphomonoesters, hydrolytic mechanism"/>
    <property type="evidence" value="ECO:0007669"/>
    <property type="project" value="TreeGrafter"/>
</dbReference>
<evidence type="ECO:0000256" key="10">
    <source>
        <dbReference type="HAMAP-Rule" id="MF_00801"/>
    </source>
</evidence>
<dbReference type="Pfam" id="PF04493">
    <property type="entry name" value="Endonuclease_5"/>
    <property type="match status" value="1"/>
</dbReference>
<evidence type="ECO:0000256" key="6">
    <source>
        <dbReference type="ARBA" id="ARBA00022763"/>
    </source>
</evidence>
<comment type="similarity">
    <text evidence="10">Belongs to the endonuclease V family.</text>
</comment>
<organism evidence="12 13">
    <name type="scientific">Actinocatenispora comari</name>
    <dbReference type="NCBI Taxonomy" id="2807577"/>
    <lineage>
        <taxon>Bacteria</taxon>
        <taxon>Bacillati</taxon>
        <taxon>Actinomycetota</taxon>
        <taxon>Actinomycetes</taxon>
        <taxon>Micromonosporales</taxon>
        <taxon>Micromonosporaceae</taxon>
        <taxon>Actinocatenispora</taxon>
    </lineage>
</organism>
<dbReference type="GO" id="GO:0000287">
    <property type="term" value="F:magnesium ion binding"/>
    <property type="evidence" value="ECO:0007669"/>
    <property type="project" value="UniProtKB-UniRule"/>
</dbReference>
<protein>
    <recommendedName>
        <fullName evidence="10">Endonuclease V</fullName>
        <ecNumber evidence="10">3.1.21.7</ecNumber>
    </recommendedName>
    <alternativeName>
        <fullName evidence="10">Deoxyinosine 3'endonuclease</fullName>
    </alternativeName>
    <alternativeName>
        <fullName evidence="10">Deoxyribonuclease V</fullName>
        <shortName evidence="10">DNase V</shortName>
    </alternativeName>
</protein>
<evidence type="ECO:0000256" key="3">
    <source>
        <dbReference type="ARBA" id="ARBA00022722"/>
    </source>
</evidence>
<dbReference type="Proteomes" id="UP000614996">
    <property type="component" value="Unassembled WGS sequence"/>
</dbReference>
<reference evidence="13" key="1">
    <citation type="journal article" date="2021" name="Int. J. Syst. Evol. Microbiol.">
        <title>Actinocatenispora comari sp. nov., an endophytic actinomycete isolated from aerial parts of Comarum salesowianum.</title>
        <authorList>
            <person name="Oyunbileg N."/>
            <person name="Iizaka Y."/>
            <person name="Hamada M."/>
            <person name="Davaapurev B.O."/>
            <person name="Fukumoto A."/>
            <person name="Tsetseg B."/>
            <person name="Kato F."/>
            <person name="Tamura T."/>
            <person name="Batkhuu J."/>
            <person name="Anzai Y."/>
        </authorList>
    </citation>
    <scope>NUCLEOTIDE SEQUENCE [LARGE SCALE GENOMIC DNA]</scope>
    <source>
        <strain evidence="13">NUM-2625</strain>
    </source>
</reference>
<accession>A0A8J4EJ80</accession>
<gene>
    <name evidence="10 12" type="primary">nfi</name>
    <name evidence="12" type="ORF">NUM_10040</name>
</gene>
<dbReference type="InterPro" id="IPR007581">
    <property type="entry name" value="Endonuclease-V"/>
</dbReference>
<dbReference type="GO" id="GO:0043737">
    <property type="term" value="F:deoxyribonuclease V activity"/>
    <property type="evidence" value="ECO:0007669"/>
    <property type="project" value="UniProtKB-UniRule"/>
</dbReference>
<evidence type="ECO:0000256" key="2">
    <source>
        <dbReference type="ARBA" id="ARBA00022490"/>
    </source>
</evidence>
<comment type="catalytic activity">
    <reaction evidence="10">
        <text>Endonucleolytic cleavage at apurinic or apyrimidinic sites to products with a 5'-phosphate.</text>
        <dbReference type="EC" id="3.1.21.7"/>
    </reaction>
</comment>